<dbReference type="RefSeq" id="WP_111470265.1">
    <property type="nucleotide sequence ID" value="NZ_QLIX01000008.1"/>
</dbReference>
<gene>
    <name evidence="1" type="ORF">DOO78_13260</name>
</gene>
<accession>A0A327M7C4</accession>
<name>A0A327M7C4_9PROT</name>
<evidence type="ECO:0000313" key="2">
    <source>
        <dbReference type="Proteomes" id="UP000249065"/>
    </source>
</evidence>
<dbReference type="InterPro" id="IPR010287">
    <property type="entry name" value="DUF892_YciF-like"/>
</dbReference>
<dbReference type="OrthoDB" id="9795056at2"/>
<comment type="caution">
    <text evidence="1">The sequence shown here is derived from an EMBL/GenBank/DDBJ whole genome shotgun (WGS) entry which is preliminary data.</text>
</comment>
<reference evidence="2" key="1">
    <citation type="submission" date="2018-06" db="EMBL/GenBank/DDBJ databases">
        <authorList>
            <person name="Khan S.A."/>
        </authorList>
    </citation>
    <scope>NUCLEOTIDE SEQUENCE [LARGE SCALE GENOMIC DNA]</scope>
    <source>
        <strain evidence="2">DB-1506</strain>
    </source>
</reference>
<protein>
    <submittedName>
        <fullName evidence="1">Uncharacterized protein</fullName>
    </submittedName>
</protein>
<keyword evidence="2" id="KW-1185">Reference proteome</keyword>
<sequence length="166" mass="17845">MSNPGTLKDVYADEMKDLWSANDQMARAVGTMAGKAHDPKLKQTLETSIKGINTHRDALKALLQEAGAEVAKEHCQGMEGLVREALKHTGDDAPKTEELLDAEIISQYQRMSHYGIAGFGTATAYAEALGMKDHVARLKAIVADIYKADEYASALGEKLAKAAAKG</sequence>
<dbReference type="Pfam" id="PF05974">
    <property type="entry name" value="DUF892"/>
    <property type="match status" value="1"/>
</dbReference>
<evidence type="ECO:0000313" key="1">
    <source>
        <dbReference type="EMBL" id="RAI58649.1"/>
    </source>
</evidence>
<dbReference type="AlphaFoldDB" id="A0A327M7C4"/>
<proteinExistence type="predicted"/>
<dbReference type="PANTHER" id="PTHR30565">
    <property type="entry name" value="PROTEIN YCIF"/>
    <property type="match status" value="1"/>
</dbReference>
<dbReference type="InterPro" id="IPR009078">
    <property type="entry name" value="Ferritin-like_SF"/>
</dbReference>
<dbReference type="Gene3D" id="1.20.1260.10">
    <property type="match status" value="1"/>
</dbReference>
<dbReference type="Proteomes" id="UP000249065">
    <property type="component" value="Unassembled WGS sequence"/>
</dbReference>
<organism evidence="1 2">
    <name type="scientific">Roseicella frigidaeris</name>
    <dbReference type="NCBI Taxonomy" id="2230885"/>
    <lineage>
        <taxon>Bacteria</taxon>
        <taxon>Pseudomonadati</taxon>
        <taxon>Pseudomonadota</taxon>
        <taxon>Alphaproteobacteria</taxon>
        <taxon>Acetobacterales</taxon>
        <taxon>Roseomonadaceae</taxon>
        <taxon>Roseicella</taxon>
    </lineage>
</organism>
<dbReference type="EMBL" id="QLIX01000008">
    <property type="protein sequence ID" value="RAI58649.1"/>
    <property type="molecule type" value="Genomic_DNA"/>
</dbReference>
<dbReference type="InterPro" id="IPR012347">
    <property type="entry name" value="Ferritin-like"/>
</dbReference>
<dbReference type="InterPro" id="IPR047114">
    <property type="entry name" value="YciF"/>
</dbReference>
<dbReference type="SUPFAM" id="SSF47240">
    <property type="entry name" value="Ferritin-like"/>
    <property type="match status" value="1"/>
</dbReference>
<dbReference type="PANTHER" id="PTHR30565:SF9">
    <property type="entry name" value="PROTEIN YCIF"/>
    <property type="match status" value="1"/>
</dbReference>